<dbReference type="EMBL" id="GBXM01061976">
    <property type="protein sequence ID" value="JAH46601.1"/>
    <property type="molecule type" value="Transcribed_RNA"/>
</dbReference>
<organism evidence="1">
    <name type="scientific">Anguilla anguilla</name>
    <name type="common">European freshwater eel</name>
    <name type="synonym">Muraena anguilla</name>
    <dbReference type="NCBI Taxonomy" id="7936"/>
    <lineage>
        <taxon>Eukaryota</taxon>
        <taxon>Metazoa</taxon>
        <taxon>Chordata</taxon>
        <taxon>Craniata</taxon>
        <taxon>Vertebrata</taxon>
        <taxon>Euteleostomi</taxon>
        <taxon>Actinopterygii</taxon>
        <taxon>Neopterygii</taxon>
        <taxon>Teleostei</taxon>
        <taxon>Anguilliformes</taxon>
        <taxon>Anguillidae</taxon>
        <taxon>Anguilla</taxon>
    </lineage>
</organism>
<reference evidence="1" key="1">
    <citation type="submission" date="2014-11" db="EMBL/GenBank/DDBJ databases">
        <authorList>
            <person name="Amaro Gonzalez C."/>
        </authorList>
    </citation>
    <scope>NUCLEOTIDE SEQUENCE</scope>
</reference>
<protein>
    <submittedName>
        <fullName evidence="1">Uncharacterized protein</fullName>
    </submittedName>
</protein>
<proteinExistence type="predicted"/>
<dbReference type="EMBL" id="GBXM01100320">
    <property type="protein sequence ID" value="JAH08257.1"/>
    <property type="molecule type" value="Transcribed_RNA"/>
</dbReference>
<reference evidence="1" key="2">
    <citation type="journal article" date="2015" name="Fish Shellfish Immunol.">
        <title>Early steps in the European eel (Anguilla anguilla)-Vibrio vulnificus interaction in the gills: Role of the RtxA13 toxin.</title>
        <authorList>
            <person name="Callol A."/>
            <person name="Pajuelo D."/>
            <person name="Ebbesson L."/>
            <person name="Teles M."/>
            <person name="MacKenzie S."/>
            <person name="Amaro C."/>
        </authorList>
    </citation>
    <scope>NUCLEOTIDE SEQUENCE</scope>
</reference>
<sequence length="44" mass="5029">MRQTAYPTSCPIHRSLSCCLLGFCVVEVQGELNCYQHRFIFCSS</sequence>
<dbReference type="AlphaFoldDB" id="A0A0E9PVH2"/>
<name>A0A0E9PVH2_ANGAN</name>
<evidence type="ECO:0000313" key="1">
    <source>
        <dbReference type="EMBL" id="JAH08257.1"/>
    </source>
</evidence>
<accession>A0A0E9PVH2</accession>